<dbReference type="InterPro" id="IPR010827">
    <property type="entry name" value="BamA/TamA_POTRA"/>
</dbReference>
<dbReference type="GO" id="GO:0008320">
    <property type="term" value="F:protein transmembrane transporter activity"/>
    <property type="evidence" value="ECO:0007669"/>
    <property type="project" value="TreeGrafter"/>
</dbReference>
<dbReference type="GO" id="GO:0046819">
    <property type="term" value="P:protein secretion by the type V secretion system"/>
    <property type="evidence" value="ECO:0007669"/>
    <property type="project" value="TreeGrafter"/>
</dbReference>
<dbReference type="Pfam" id="PF07244">
    <property type="entry name" value="POTRA"/>
    <property type="match status" value="1"/>
</dbReference>
<proteinExistence type="predicted"/>
<dbReference type="PANTHER" id="PTHR34597:SF3">
    <property type="entry name" value="OUTER MEMBRANE TRANSPORTER CDIB"/>
    <property type="match status" value="1"/>
</dbReference>
<evidence type="ECO:0000259" key="5">
    <source>
        <dbReference type="Pfam" id="PF03865"/>
    </source>
</evidence>
<evidence type="ECO:0000256" key="2">
    <source>
        <dbReference type="ARBA" id="ARBA00022692"/>
    </source>
</evidence>
<feature type="domain" description="Haemolysin activator HlyB C-terminal" evidence="5">
    <location>
        <begin position="225"/>
        <end position="528"/>
    </location>
</feature>
<dbReference type="GO" id="GO:0019867">
    <property type="term" value="C:outer membrane"/>
    <property type="evidence" value="ECO:0007669"/>
    <property type="project" value="InterPro"/>
</dbReference>
<evidence type="ECO:0000313" key="9">
    <source>
        <dbReference type="Proteomes" id="UP000286100"/>
    </source>
</evidence>
<reference evidence="8 9" key="1">
    <citation type="submission" date="2018-09" db="EMBL/GenBank/DDBJ databases">
        <authorList>
            <person name="Zhu H."/>
        </authorList>
    </citation>
    <scope>NUCLEOTIDE SEQUENCE [LARGE SCALE GENOMIC DNA]</scope>
    <source>
        <strain evidence="8 9">K2R01-6</strain>
    </source>
</reference>
<dbReference type="Pfam" id="PF03865">
    <property type="entry name" value="ShlB"/>
    <property type="match status" value="1"/>
</dbReference>
<feature type="domain" description="POTRA" evidence="6">
    <location>
        <begin position="164"/>
        <end position="220"/>
    </location>
</feature>
<feature type="signal peptide" evidence="4">
    <location>
        <begin position="1"/>
        <end position="29"/>
    </location>
</feature>
<organism evidence="8 9">
    <name type="scientific">Sphingomonas cavernae</name>
    <dbReference type="NCBI Taxonomy" id="2320861"/>
    <lineage>
        <taxon>Bacteria</taxon>
        <taxon>Pseudomonadati</taxon>
        <taxon>Pseudomonadota</taxon>
        <taxon>Alphaproteobacteria</taxon>
        <taxon>Sphingomonadales</taxon>
        <taxon>Sphingomonadaceae</taxon>
        <taxon>Sphingomonas</taxon>
    </lineage>
</organism>
<dbReference type="Pfam" id="PF08479">
    <property type="entry name" value="POTRA_2"/>
    <property type="match status" value="1"/>
</dbReference>
<dbReference type="OrthoDB" id="290122at2"/>
<dbReference type="Gene3D" id="3.10.20.310">
    <property type="entry name" value="membrane protein fhac"/>
    <property type="match status" value="1"/>
</dbReference>
<comment type="caution">
    <text evidence="8">The sequence shown here is derived from an EMBL/GenBank/DDBJ whole genome shotgun (WGS) entry which is preliminary data.</text>
</comment>
<keyword evidence="3" id="KW-0998">Cell outer membrane</keyword>
<evidence type="ECO:0000256" key="4">
    <source>
        <dbReference type="SAM" id="SignalP"/>
    </source>
</evidence>
<dbReference type="Gene3D" id="2.40.160.50">
    <property type="entry name" value="membrane protein fhac: a member of the omp85/tpsb transporter family"/>
    <property type="match status" value="1"/>
</dbReference>
<keyword evidence="9" id="KW-1185">Reference proteome</keyword>
<evidence type="ECO:0000259" key="6">
    <source>
        <dbReference type="Pfam" id="PF07244"/>
    </source>
</evidence>
<sequence>MKRAHPMPRSMRCAVLIMLGVLLPVAANAQDFERVQPKLPPQPATPPVEVPPEAAPVEGDTRVLVPELRGLVFVDGMGRLQAGGVAPETVSDGIGVREAPLLSDPDFAAKLRPYIGPPLTQADLDAIGHLVRETYRAKEHPFVHVSVPPQNVENGIVQVVITEYRVGEVTVTGNRHFSTELIRDFGDLKSGEVLTTPRLREALEDYNQNPFLTVSAIAKPGRETGLTDIELQAQDRAPWRVYAGYDNQGVPTLDRDEWYVGFNWGNVAGTGQILSYQFTRAFNGRYESHSASYVVPIDAYNRVLFFGAYATQTPRLAPIFRSRGHSGQVSMRWSSDLPLWGGLKQRLQAGFDFKRTDSNLEFARFRILDNAVGIFQFPVIYTASLPDSHGETVAENLLVISPGNITHNNNDAAFRLLVPGSDATYVYDRISLTRTTTLPHGMSWIARGLVQVASDNLPYSEQIGGGGIGSVRGYDTNTALGSEGLVLTTELRSPAFSLIGNFGKGQAISDQMQVGVFIDYAWLRQRNRIPDLRRSEELASVGVNLHYTVDHYLDLQVEVGTQLNRPSFARDKDTQAAIVATISF</sequence>
<evidence type="ECO:0000256" key="3">
    <source>
        <dbReference type="ARBA" id="ARBA00023237"/>
    </source>
</evidence>
<evidence type="ECO:0000259" key="7">
    <source>
        <dbReference type="Pfam" id="PF08479"/>
    </source>
</evidence>
<keyword evidence="4" id="KW-0732">Signal</keyword>
<dbReference type="InterPro" id="IPR051544">
    <property type="entry name" value="TPS_OM_transporter"/>
</dbReference>
<dbReference type="PANTHER" id="PTHR34597">
    <property type="entry name" value="SLR1661 PROTEIN"/>
    <property type="match status" value="1"/>
</dbReference>
<dbReference type="AlphaFoldDB" id="A0A418WUK0"/>
<dbReference type="EMBL" id="QYUM01000001">
    <property type="protein sequence ID" value="RJF96383.1"/>
    <property type="molecule type" value="Genomic_DNA"/>
</dbReference>
<evidence type="ECO:0000313" key="8">
    <source>
        <dbReference type="EMBL" id="RJF96383.1"/>
    </source>
</evidence>
<dbReference type="GO" id="GO:0098046">
    <property type="term" value="C:type V protein secretion system complex"/>
    <property type="evidence" value="ECO:0007669"/>
    <property type="project" value="TreeGrafter"/>
</dbReference>
<keyword evidence="1" id="KW-1134">Transmembrane beta strand</keyword>
<evidence type="ECO:0000256" key="1">
    <source>
        <dbReference type="ARBA" id="ARBA00022452"/>
    </source>
</evidence>
<keyword evidence="1" id="KW-0472">Membrane</keyword>
<dbReference type="InterPro" id="IPR013686">
    <property type="entry name" value="Polypept-transport_assoc_ShlB"/>
</dbReference>
<feature type="chain" id="PRO_5019400316" evidence="4">
    <location>
        <begin position="30"/>
        <end position="584"/>
    </location>
</feature>
<dbReference type="Proteomes" id="UP000286100">
    <property type="component" value="Unassembled WGS sequence"/>
</dbReference>
<keyword evidence="2" id="KW-0812">Transmembrane</keyword>
<accession>A0A418WUK0</accession>
<name>A0A418WUK0_9SPHN</name>
<dbReference type="RefSeq" id="WP_119759105.1">
    <property type="nucleotide sequence ID" value="NZ_QYUM01000001.1"/>
</dbReference>
<protein>
    <submittedName>
        <fullName evidence="8">ShlB/FhaC/HecB family hemolysin secretion/activation protein</fullName>
    </submittedName>
</protein>
<dbReference type="InterPro" id="IPR005565">
    <property type="entry name" value="Hemolysn_activator_HlyB_C"/>
</dbReference>
<gene>
    <name evidence="8" type="ORF">D3876_00045</name>
</gene>
<feature type="domain" description="Polypeptide-transport-associated ShlB-type" evidence="7">
    <location>
        <begin position="93"/>
        <end position="163"/>
    </location>
</feature>